<comment type="subcellular location">
    <subcellularLocation>
        <location evidence="1">Cell membrane</location>
        <topology evidence="1">Peripheral membrane protein</topology>
    </subcellularLocation>
</comment>
<dbReference type="EMBL" id="PYOC01000004">
    <property type="protein sequence ID" value="PSV46981.1"/>
    <property type="molecule type" value="Genomic_DNA"/>
</dbReference>
<keyword evidence="8" id="KW-1185">Reference proteome</keyword>
<protein>
    <submittedName>
        <fullName evidence="7">Teichoic acid biosynthesis protein F</fullName>
    </submittedName>
</protein>
<dbReference type="InterPro" id="IPR043148">
    <property type="entry name" value="TagF_C"/>
</dbReference>
<evidence type="ECO:0000313" key="8">
    <source>
        <dbReference type="Proteomes" id="UP000241803"/>
    </source>
</evidence>
<sequence length="384" mass="45631">MVVFIAQIKFRSKYHSTRVNPNKFVFECFQGKNVSDSPWALYKELYKKNKDYKFYWVLNSDNHPFVSELLKNKNTKIVIYGTKQYDDVYASSKYWITNCRLPFRLYKKNEQKYVQCWHGTPLKKLGLDIEVGTHSTTSMEGMRFSYHTDSSRYDFFVSPSKYASKRFCSSFNLLEEKIIELGYPRNDELINDKNNHQKVNDIKDKLSIERGKKVILYAPTWRDKQFSDSNLNYYFDNPLENNKFTDNFDDNVVFLFRGHYFTSTNQASKRFIDVSEYNNVNDLYLISDALVTDYSSVFFDYALLNRPIYFYMYDREHYENEARGFYLDIEKELPGEIVSEMGGLVHALKSTQKHIDHKNFNHAFNPLEDGQSSQRVIERLFVEL</sequence>
<name>A0A2T3L8G9_9GAMM</name>
<dbReference type="SUPFAM" id="SSF53756">
    <property type="entry name" value="UDP-Glycosyltransferase/glycogen phosphorylase"/>
    <property type="match status" value="1"/>
</dbReference>
<dbReference type="Proteomes" id="UP000241803">
    <property type="component" value="Unassembled WGS sequence"/>
</dbReference>
<keyword evidence="6" id="KW-0472">Membrane</keyword>
<evidence type="ECO:0000256" key="5">
    <source>
        <dbReference type="ARBA" id="ARBA00022944"/>
    </source>
</evidence>
<evidence type="ECO:0000313" key="7">
    <source>
        <dbReference type="EMBL" id="PSV46981.1"/>
    </source>
</evidence>
<evidence type="ECO:0000256" key="1">
    <source>
        <dbReference type="ARBA" id="ARBA00004202"/>
    </source>
</evidence>
<accession>A0A2T3L8G9</accession>
<dbReference type="Pfam" id="PF04464">
    <property type="entry name" value="Glyphos_transf"/>
    <property type="match status" value="1"/>
</dbReference>
<evidence type="ECO:0000256" key="6">
    <source>
        <dbReference type="ARBA" id="ARBA00023136"/>
    </source>
</evidence>
<dbReference type="InterPro" id="IPR051612">
    <property type="entry name" value="Teichoic_Acid_Biosynth"/>
</dbReference>
<gene>
    <name evidence="7" type="ORF">C9J47_13615</name>
</gene>
<dbReference type="GO" id="GO:0005886">
    <property type="term" value="C:plasma membrane"/>
    <property type="evidence" value="ECO:0007669"/>
    <property type="project" value="UniProtKB-SubCell"/>
</dbReference>
<comment type="similarity">
    <text evidence="2">Belongs to the CDP-glycerol glycerophosphotransferase family.</text>
</comment>
<dbReference type="PANTHER" id="PTHR37316">
    <property type="entry name" value="TEICHOIC ACID GLYCEROL-PHOSPHATE PRIMASE"/>
    <property type="match status" value="1"/>
</dbReference>
<evidence type="ECO:0000256" key="2">
    <source>
        <dbReference type="ARBA" id="ARBA00010488"/>
    </source>
</evidence>
<dbReference type="InterPro" id="IPR007554">
    <property type="entry name" value="Glycerophosphate_synth"/>
</dbReference>
<keyword evidence="5" id="KW-0777">Teichoic acid biosynthesis</keyword>
<dbReference type="GO" id="GO:0047355">
    <property type="term" value="F:CDP-glycerol glycerophosphotransferase activity"/>
    <property type="evidence" value="ECO:0007669"/>
    <property type="project" value="InterPro"/>
</dbReference>
<comment type="caution">
    <text evidence="7">The sequence shown here is derived from an EMBL/GenBank/DDBJ whole genome shotgun (WGS) entry which is preliminary data.</text>
</comment>
<evidence type="ECO:0000256" key="4">
    <source>
        <dbReference type="ARBA" id="ARBA00022679"/>
    </source>
</evidence>
<dbReference type="GO" id="GO:0019350">
    <property type="term" value="P:teichoic acid biosynthetic process"/>
    <property type="evidence" value="ECO:0007669"/>
    <property type="project" value="UniProtKB-KW"/>
</dbReference>
<proteinExistence type="inferred from homology"/>
<dbReference type="AlphaFoldDB" id="A0A2T3L8G9"/>
<dbReference type="Gene3D" id="3.40.50.11820">
    <property type="match status" value="1"/>
</dbReference>
<dbReference type="InterPro" id="IPR043149">
    <property type="entry name" value="TagF_N"/>
</dbReference>
<organism evidence="7 8">
    <name type="scientific">Photobacterium indicum</name>
    <dbReference type="NCBI Taxonomy" id="81447"/>
    <lineage>
        <taxon>Bacteria</taxon>
        <taxon>Pseudomonadati</taxon>
        <taxon>Pseudomonadota</taxon>
        <taxon>Gammaproteobacteria</taxon>
        <taxon>Vibrionales</taxon>
        <taxon>Vibrionaceae</taxon>
        <taxon>Photobacterium</taxon>
    </lineage>
</organism>
<keyword evidence="3" id="KW-1003">Cell membrane</keyword>
<reference evidence="7 8" key="1">
    <citation type="submission" date="2018-03" db="EMBL/GenBank/DDBJ databases">
        <title>Whole genome sequencing of Histamine producing bacteria.</title>
        <authorList>
            <person name="Butler K."/>
        </authorList>
    </citation>
    <scope>NUCLEOTIDE SEQUENCE [LARGE SCALE GENOMIC DNA]</scope>
    <source>
        <strain evidence="7 8">ATCC 19614</strain>
    </source>
</reference>
<keyword evidence="4" id="KW-0808">Transferase</keyword>
<dbReference type="PANTHER" id="PTHR37316:SF3">
    <property type="entry name" value="TEICHOIC ACID GLYCEROL-PHOSPHATE TRANSFERASE"/>
    <property type="match status" value="1"/>
</dbReference>
<dbReference type="Gene3D" id="3.40.50.12580">
    <property type="match status" value="1"/>
</dbReference>
<evidence type="ECO:0000256" key="3">
    <source>
        <dbReference type="ARBA" id="ARBA00022475"/>
    </source>
</evidence>